<evidence type="ECO:0000256" key="5">
    <source>
        <dbReference type="ARBA" id="ARBA00023128"/>
    </source>
</evidence>
<keyword evidence="6 10" id="KW-0472">Membrane</keyword>
<feature type="domain" description="J" evidence="11">
    <location>
        <begin position="257"/>
        <end position="314"/>
    </location>
</feature>
<dbReference type="GO" id="GO:0001405">
    <property type="term" value="C:PAM complex, Tim23 associated import motor"/>
    <property type="evidence" value="ECO:0007669"/>
    <property type="project" value="TreeGrafter"/>
</dbReference>
<evidence type="ECO:0000259" key="11">
    <source>
        <dbReference type="PROSITE" id="PS50076"/>
    </source>
</evidence>
<dbReference type="InterPro" id="IPR001623">
    <property type="entry name" value="DnaJ_domain"/>
</dbReference>
<keyword evidence="2 10" id="KW-0812">Transmembrane</keyword>
<dbReference type="GO" id="GO:0001671">
    <property type="term" value="F:ATPase activator activity"/>
    <property type="evidence" value="ECO:0007669"/>
    <property type="project" value="TreeGrafter"/>
</dbReference>
<dbReference type="SMART" id="SM00271">
    <property type="entry name" value="DnaJ"/>
    <property type="match status" value="1"/>
</dbReference>
<dbReference type="Gene3D" id="1.10.287.110">
    <property type="entry name" value="DnaJ domain"/>
    <property type="match status" value="1"/>
</dbReference>
<comment type="subcellular location">
    <subcellularLocation>
        <location evidence="1">Mitochondrion inner membrane</location>
        <topology evidence="1">Single-pass membrane protein</topology>
    </subcellularLocation>
</comment>
<dbReference type="PROSITE" id="PS50076">
    <property type="entry name" value="DNAJ_2"/>
    <property type="match status" value="1"/>
</dbReference>
<dbReference type="CDD" id="cd06257">
    <property type="entry name" value="DnaJ"/>
    <property type="match status" value="1"/>
</dbReference>
<evidence type="ECO:0000256" key="8">
    <source>
        <dbReference type="ARBA" id="ARBA00040828"/>
    </source>
</evidence>
<dbReference type="PANTHER" id="PTHR12763">
    <property type="match status" value="1"/>
</dbReference>
<evidence type="ECO:0000256" key="9">
    <source>
        <dbReference type="ARBA" id="ARBA00041716"/>
    </source>
</evidence>
<evidence type="ECO:0000256" key="4">
    <source>
        <dbReference type="ARBA" id="ARBA00022989"/>
    </source>
</evidence>
<proteinExistence type="inferred from homology"/>
<feature type="transmembrane region" description="Helical" evidence="10">
    <location>
        <begin position="45"/>
        <end position="73"/>
    </location>
</feature>
<dbReference type="OrthoDB" id="240298at2759"/>
<dbReference type="FunFam" id="1.10.287.110:FF:000001">
    <property type="entry name" value="Import inner membrane translocase subunit tim14"/>
    <property type="match status" value="1"/>
</dbReference>
<dbReference type="Proteomes" id="UP000188320">
    <property type="component" value="Unassembled WGS sequence"/>
</dbReference>
<evidence type="ECO:0000256" key="3">
    <source>
        <dbReference type="ARBA" id="ARBA00022792"/>
    </source>
</evidence>
<evidence type="ECO:0000256" key="1">
    <source>
        <dbReference type="ARBA" id="ARBA00004434"/>
    </source>
</evidence>
<dbReference type="PANTHER" id="PTHR12763:SF28">
    <property type="entry name" value="GEO10507P1-RELATED"/>
    <property type="match status" value="1"/>
</dbReference>
<comment type="caution">
    <text evidence="12">The sequence shown here is derived from an EMBL/GenBank/DDBJ whole genome shotgun (WGS) entry which is preliminary data.</text>
</comment>
<organism evidence="12 13">
    <name type="scientific">Zancudomyces culisetae</name>
    <name type="common">Gut fungus</name>
    <name type="synonym">Smittium culisetae</name>
    <dbReference type="NCBI Taxonomy" id="1213189"/>
    <lineage>
        <taxon>Eukaryota</taxon>
        <taxon>Fungi</taxon>
        <taxon>Fungi incertae sedis</taxon>
        <taxon>Zoopagomycota</taxon>
        <taxon>Kickxellomycotina</taxon>
        <taxon>Harpellomycetes</taxon>
        <taxon>Harpellales</taxon>
        <taxon>Legeriomycetaceae</taxon>
        <taxon>Zancudomyces</taxon>
    </lineage>
</organism>
<dbReference type="EMBL" id="LSSK01000768">
    <property type="protein sequence ID" value="OMH81971.1"/>
    <property type="molecule type" value="Genomic_DNA"/>
</dbReference>
<keyword evidence="4 10" id="KW-1133">Transmembrane helix</keyword>
<protein>
    <recommendedName>
        <fullName evidence="8">Mitochondrial import inner membrane translocase subunit TIM14</fullName>
    </recommendedName>
    <alternativeName>
        <fullName evidence="9">Presequence translocated-associated motor subunit PAM18</fullName>
    </alternativeName>
</protein>
<comment type="similarity">
    <text evidence="7">Belongs to the TIM14 family.</text>
</comment>
<evidence type="ECO:0000256" key="2">
    <source>
        <dbReference type="ARBA" id="ARBA00022692"/>
    </source>
</evidence>
<reference evidence="13" key="1">
    <citation type="submission" date="2017-01" db="EMBL/GenBank/DDBJ databases">
        <authorList>
            <person name="Wang Y."/>
            <person name="White M."/>
            <person name="Kvist S."/>
            <person name="Moncalvo J.-M."/>
        </authorList>
    </citation>
    <scope>NUCLEOTIDE SEQUENCE [LARGE SCALE GENOMIC DNA]</scope>
    <source>
        <strain evidence="13">COL-18-3</strain>
    </source>
</reference>
<sequence length="314" mass="34996">MLEKSIARTTKLQTKITNAIFYYKLKFPILVVVTVSGGIRLSFRGYHSLCILALITMLSSFVILFMLTLFVTVKCYHLEEYRKHIVVAQATDIMLASATNQLQKNNSAQVQIQINDGDQEQIEMETIGKDIKESQSFDEASRLSTETIHETSTSSLIPTQPAETQAHQTSAEMIERFETEVEKAEILTKKLSKSRMSNVFMYVGAGIASAAILTRMVLKSSGSSQMLKSGSRILKGVDKVDKKFVKGGFNLKMSKKEAALILGVKELGLTKNKVKDAHRKLMIKNHPDRGGSPYLATKINEAKEFLDNKANLPK</sequence>
<evidence type="ECO:0000256" key="7">
    <source>
        <dbReference type="ARBA" id="ARBA00038105"/>
    </source>
</evidence>
<gene>
    <name evidence="12" type="ORF">AX774_g4568</name>
</gene>
<dbReference type="InterPro" id="IPR036869">
    <property type="entry name" value="J_dom_sf"/>
</dbReference>
<dbReference type="SUPFAM" id="SSF46565">
    <property type="entry name" value="Chaperone J-domain"/>
    <property type="match status" value="1"/>
</dbReference>
<keyword evidence="3" id="KW-0999">Mitochondrion inner membrane</keyword>
<dbReference type="AlphaFoldDB" id="A0A1R1PLW7"/>
<keyword evidence="5" id="KW-0496">Mitochondrion</keyword>
<feature type="transmembrane region" description="Helical" evidence="10">
    <location>
        <begin position="199"/>
        <end position="218"/>
    </location>
</feature>
<evidence type="ECO:0000313" key="12">
    <source>
        <dbReference type="EMBL" id="OMH81971.1"/>
    </source>
</evidence>
<keyword evidence="13" id="KW-1185">Reference proteome</keyword>
<feature type="transmembrane region" description="Helical" evidence="10">
    <location>
        <begin position="21"/>
        <end position="39"/>
    </location>
</feature>
<evidence type="ECO:0000313" key="13">
    <source>
        <dbReference type="Proteomes" id="UP000188320"/>
    </source>
</evidence>
<name>A0A1R1PLW7_ZANCU</name>
<accession>A0A1R1PLW7</accession>
<evidence type="ECO:0000256" key="10">
    <source>
        <dbReference type="SAM" id="Phobius"/>
    </source>
</evidence>
<dbReference type="GO" id="GO:0030150">
    <property type="term" value="P:protein import into mitochondrial matrix"/>
    <property type="evidence" value="ECO:0007669"/>
    <property type="project" value="TreeGrafter"/>
</dbReference>
<evidence type="ECO:0000256" key="6">
    <source>
        <dbReference type="ARBA" id="ARBA00023136"/>
    </source>
</evidence>